<gene>
    <name evidence="1" type="ORF">H4W30_002397</name>
</gene>
<dbReference type="RefSeq" id="WP_192742884.1">
    <property type="nucleotide sequence ID" value="NZ_JADBEJ010000004.1"/>
</dbReference>
<name>A0ABR9L521_9PSEU</name>
<comment type="caution">
    <text evidence="1">The sequence shown here is derived from an EMBL/GenBank/DDBJ whole genome shotgun (WGS) entry which is preliminary data.</text>
</comment>
<evidence type="ECO:0000313" key="1">
    <source>
        <dbReference type="EMBL" id="MBE1575350.1"/>
    </source>
</evidence>
<sequence>MTYAFDQDGFYVRVADRTLDNLPWLYKTRRKGHFLCLRLTELAAGLDPGTYAKLTQTPIRDGLLRLRFPRFLADVLSSTAVFGLKQILGALPYGHLATTLKVMIPLVCPDLAVCPARAEVLKTYGSPALADQLKTIAANAG</sequence>
<dbReference type="Proteomes" id="UP000656548">
    <property type="component" value="Unassembled WGS sequence"/>
</dbReference>
<keyword evidence="2" id="KW-1185">Reference proteome</keyword>
<accession>A0ABR9L521</accession>
<evidence type="ECO:0000313" key="2">
    <source>
        <dbReference type="Proteomes" id="UP000656548"/>
    </source>
</evidence>
<protein>
    <submittedName>
        <fullName evidence="1">Uncharacterized protein</fullName>
    </submittedName>
</protein>
<proteinExistence type="predicted"/>
<dbReference type="EMBL" id="JADBEJ010000004">
    <property type="protein sequence ID" value="MBE1575350.1"/>
    <property type="molecule type" value="Genomic_DNA"/>
</dbReference>
<organism evidence="1 2">
    <name type="scientific">Amycolatopsis roodepoortensis</name>
    <dbReference type="NCBI Taxonomy" id="700274"/>
    <lineage>
        <taxon>Bacteria</taxon>
        <taxon>Bacillati</taxon>
        <taxon>Actinomycetota</taxon>
        <taxon>Actinomycetes</taxon>
        <taxon>Pseudonocardiales</taxon>
        <taxon>Pseudonocardiaceae</taxon>
        <taxon>Amycolatopsis</taxon>
    </lineage>
</organism>
<reference evidence="1 2" key="1">
    <citation type="submission" date="2020-10" db="EMBL/GenBank/DDBJ databases">
        <title>Sequencing the genomes of 1000 actinobacteria strains.</title>
        <authorList>
            <person name="Klenk H.-P."/>
        </authorList>
    </citation>
    <scope>NUCLEOTIDE SEQUENCE [LARGE SCALE GENOMIC DNA]</scope>
    <source>
        <strain evidence="1 2">DSM 46661</strain>
    </source>
</reference>